<evidence type="ECO:0000313" key="8">
    <source>
        <dbReference type="EMBL" id="CDS89218.1"/>
    </source>
</evidence>
<dbReference type="EMBL" id="DAEQIJ010000011">
    <property type="protein sequence ID" value="HBH2620637.1"/>
    <property type="molecule type" value="Genomic_DNA"/>
</dbReference>
<dbReference type="EMBL" id="LK932411">
    <property type="protein sequence ID" value="CDS89218.1"/>
    <property type="molecule type" value="Genomic_DNA"/>
</dbReference>
<evidence type="ECO:0000313" key="13">
    <source>
        <dbReference type="EMBL" id="VFD29805.1"/>
    </source>
</evidence>
<dbReference type="InterPro" id="IPR012347">
    <property type="entry name" value="Ferritin-like"/>
</dbReference>
<dbReference type="Proteomes" id="UP000372533">
    <property type="component" value="Unassembled WGS sequence"/>
</dbReference>
<dbReference type="GeneID" id="66355254"/>
<keyword evidence="4" id="KW-0249">Electron transport</keyword>
<dbReference type="KEGG" id="pdf:CD630DERM_28450"/>
<reference evidence="10" key="2">
    <citation type="journal article" date="2018" name="Genome Biol.">
        <title>SKESA: strategic k-mer extension for scrupulous assemblies.</title>
        <authorList>
            <person name="Souvorov A."/>
            <person name="Agarwala R."/>
            <person name="Lipman D.J."/>
        </authorList>
    </citation>
    <scope>NUCLEOTIDE SEQUENCE</scope>
    <source>
        <strain evidence="11">Clostridioides</strain>
        <strain evidence="10">HN1000</strain>
    </source>
</reference>
<dbReference type="Pfam" id="PF02915">
    <property type="entry name" value="Rubrerythrin"/>
    <property type="match status" value="1"/>
</dbReference>
<dbReference type="RefSeq" id="WP_003426696.1">
    <property type="nucleotide sequence ID" value="NZ_AP025558.1"/>
</dbReference>
<keyword evidence="12" id="KW-0560">Oxidoreductase</keyword>
<sequence length="195" mass="22389">MNLKDSKTKENLLRAFAGESQARNRYNISASVAKKEGLYIIESLFNYTADQEKSHAKQFFSKLKEFAGENISISGAYPVDLYDKTAQHLKAAQHNELQEWDDVYKNFGKTAREEGFESIAKLFENIAEIEKVHGDRFGRYATDLEEGTLFRRNEDIQWICTHCGHIHIGKEAPKACPVCLHPQGYFLDFKNSLFE</sequence>
<evidence type="ECO:0000313" key="16">
    <source>
        <dbReference type="Proteomes" id="UP000372533"/>
    </source>
</evidence>
<comment type="cofactor">
    <cofactor evidence="1">
        <name>Fe(3+)</name>
        <dbReference type="ChEBI" id="CHEBI:29034"/>
    </cofactor>
</comment>
<dbReference type="EMBL" id="LK932849">
    <property type="protein sequence ID" value="CDS95107.1"/>
    <property type="molecule type" value="Genomic_DNA"/>
</dbReference>
<evidence type="ECO:0000259" key="6">
    <source>
        <dbReference type="PROSITE" id="PS50905"/>
    </source>
</evidence>
<dbReference type="SUPFAM" id="SSF47240">
    <property type="entry name" value="Ferritin-like"/>
    <property type="match status" value="1"/>
</dbReference>
<keyword evidence="12" id="KW-0575">Peroxidase</keyword>
<dbReference type="Pfam" id="PF21349">
    <property type="entry name" value="RUBY_RBDX"/>
    <property type="match status" value="1"/>
</dbReference>
<dbReference type="Gene3D" id="1.20.1260.10">
    <property type="match status" value="1"/>
</dbReference>
<dbReference type="CDD" id="cd00729">
    <property type="entry name" value="rubredoxin_SM"/>
    <property type="match status" value="1"/>
</dbReference>
<name>A0A031WJ78_CLODI</name>
<evidence type="ECO:0000313" key="17">
    <source>
        <dbReference type="Proteomes" id="UP000411588"/>
    </source>
</evidence>
<evidence type="ECO:0000313" key="11">
    <source>
        <dbReference type="EMBL" id="HBH2620637.1"/>
    </source>
</evidence>
<dbReference type="EMBL" id="FUPS01000006">
    <property type="protein sequence ID" value="SJS41848.1"/>
    <property type="molecule type" value="Genomic_DNA"/>
</dbReference>
<evidence type="ECO:0000256" key="5">
    <source>
        <dbReference type="ARBA" id="ARBA00023004"/>
    </source>
</evidence>
<keyword evidence="3" id="KW-0479">Metal-binding</keyword>
<evidence type="ECO:0000256" key="4">
    <source>
        <dbReference type="ARBA" id="ARBA00022982"/>
    </source>
</evidence>
<evidence type="ECO:0000313" key="14">
    <source>
        <dbReference type="EMBL" id="VHY11611.1"/>
    </source>
</evidence>
<dbReference type="InterPro" id="IPR009040">
    <property type="entry name" value="Ferritin-like_diiron"/>
</dbReference>
<evidence type="ECO:0000313" key="15">
    <source>
        <dbReference type="Proteomes" id="UP000189137"/>
    </source>
</evidence>
<dbReference type="EMBL" id="DAEPXK010000003">
    <property type="protein sequence ID" value="HBH1540984.1"/>
    <property type="molecule type" value="Genomic_DNA"/>
</dbReference>
<protein>
    <submittedName>
        <fullName evidence="12">NADH peroxidase</fullName>
        <ecNumber evidence="12 13">1.11.1.1</ecNumber>
    </submittedName>
    <submittedName>
        <fullName evidence="8 10">Rubrerythrin</fullName>
    </submittedName>
</protein>
<dbReference type="EMBL" id="CAADAN010000002">
    <property type="protein sequence ID" value="VFD29805.1"/>
    <property type="molecule type" value="Genomic_DNA"/>
</dbReference>
<keyword evidence="5" id="KW-0408">Iron</keyword>
<evidence type="ECO:0000256" key="3">
    <source>
        <dbReference type="ARBA" id="ARBA00022723"/>
    </source>
</evidence>
<dbReference type="EMBL" id="LK932525">
    <property type="protein sequence ID" value="CDS88609.1"/>
    <property type="molecule type" value="Genomic_DNA"/>
</dbReference>
<dbReference type="OMA" id="CGYTAVD"/>
<evidence type="ECO:0000313" key="7">
    <source>
        <dbReference type="EMBL" id="CDS88609.1"/>
    </source>
</evidence>
<dbReference type="InterPro" id="IPR009078">
    <property type="entry name" value="Ferritin-like_SF"/>
</dbReference>
<dbReference type="NCBIfam" id="NF045767">
    <property type="entry name" value="RuberyRbr"/>
    <property type="match status" value="1"/>
</dbReference>
<dbReference type="Proteomes" id="UP000189137">
    <property type="component" value="Unassembled WGS sequence"/>
</dbReference>
<reference evidence="10" key="4">
    <citation type="submission" date="2021-06" db="EMBL/GenBank/DDBJ databases">
        <authorList>
            <consortium name="NCBI Pathogen Detection Project"/>
        </authorList>
    </citation>
    <scope>NUCLEOTIDE SEQUENCE</scope>
    <source>
        <strain evidence="11">Clostridioides</strain>
        <strain evidence="10">HN1000</strain>
    </source>
</reference>
<dbReference type="SUPFAM" id="SSF57802">
    <property type="entry name" value="Rubredoxin-like"/>
    <property type="match status" value="1"/>
</dbReference>
<accession>A0A031WJ78</accession>
<evidence type="ECO:0000256" key="2">
    <source>
        <dbReference type="ARBA" id="ARBA00022448"/>
    </source>
</evidence>
<dbReference type="Proteomes" id="UP000878956">
    <property type="component" value="Unassembled WGS sequence"/>
</dbReference>
<gene>
    <name evidence="8" type="primary">rbr</name>
    <name evidence="12" type="synonym">rbr1_2</name>
    <name evidence="13" type="synonym">rbr_1</name>
    <name evidence="9" type="ORF">BN1095_20140</name>
    <name evidence="7" type="ORF">BN1096_700064</name>
    <name evidence="8" type="ORF">BN1097_710065</name>
    <name evidence="10" type="ORF">KRM00_000437</name>
    <name evidence="11" type="ORF">KRQ00_002408</name>
    <name evidence="14" type="ORF">SAMEA1402366_02452</name>
    <name evidence="13" type="ORF">SAMEA1402399_00805</name>
    <name evidence="12" type="ORF">SAMEA3375112_02048</name>
</gene>
<proteinExistence type="predicted"/>
<dbReference type="EMBL" id="CAAJVP010000011">
    <property type="protein sequence ID" value="VHY11611.1"/>
    <property type="molecule type" value="Genomic_DNA"/>
</dbReference>
<dbReference type="Gene3D" id="2.20.28.10">
    <property type="match status" value="1"/>
</dbReference>
<evidence type="ECO:0000256" key="1">
    <source>
        <dbReference type="ARBA" id="ARBA00001965"/>
    </source>
</evidence>
<dbReference type="PANTHER" id="PTHR43865:SF1">
    <property type="entry name" value="RUBRERYTHRIN-RELATED"/>
    <property type="match status" value="1"/>
</dbReference>
<dbReference type="GO" id="GO:0016692">
    <property type="term" value="F:NADH peroxidase activity"/>
    <property type="evidence" value="ECO:0007669"/>
    <property type="project" value="UniProtKB-EC"/>
</dbReference>
<dbReference type="InterPro" id="IPR052364">
    <property type="entry name" value="Rubrerythrin"/>
</dbReference>
<evidence type="ECO:0000313" key="9">
    <source>
        <dbReference type="EMBL" id="CDS95107.1"/>
    </source>
</evidence>
<keyword evidence="2" id="KW-0813">Transport</keyword>
<evidence type="ECO:0000313" key="12">
    <source>
        <dbReference type="EMBL" id="SJS41848.1"/>
    </source>
</evidence>
<dbReference type="Proteomes" id="UP000411588">
    <property type="component" value="Unassembled WGS sequence"/>
</dbReference>
<feature type="domain" description="Ferritin-like diiron" evidence="6">
    <location>
        <begin position="2"/>
        <end position="148"/>
    </location>
</feature>
<dbReference type="PANTHER" id="PTHR43865">
    <property type="entry name" value="RUBRERYTHRIN-RELATED"/>
    <property type="match status" value="1"/>
</dbReference>
<dbReference type="Proteomes" id="UP000879542">
    <property type="component" value="Unassembled WGS sequence"/>
</dbReference>
<organism evidence="8">
    <name type="scientific">Clostridioides difficile</name>
    <name type="common">Peptoclostridium difficile</name>
    <dbReference type="NCBI Taxonomy" id="1496"/>
    <lineage>
        <taxon>Bacteria</taxon>
        <taxon>Bacillati</taxon>
        <taxon>Bacillota</taxon>
        <taxon>Clostridia</taxon>
        <taxon>Peptostreptococcales</taxon>
        <taxon>Peptostreptococcaceae</taxon>
        <taxon>Clostridioides</taxon>
    </lineage>
</organism>
<dbReference type="GO" id="GO:0046872">
    <property type="term" value="F:metal ion binding"/>
    <property type="evidence" value="ECO:0007669"/>
    <property type="project" value="UniProtKB-KW"/>
</dbReference>
<dbReference type="EC" id="1.11.1.1" evidence="12 13"/>
<dbReference type="AlphaFoldDB" id="A0A031WJ78"/>
<reference evidence="8" key="1">
    <citation type="submission" date="2014-07" db="EMBL/GenBank/DDBJ databases">
        <authorList>
            <person name="Monot Marc"/>
        </authorList>
    </citation>
    <scope>NUCLEOTIDE SEQUENCE</scope>
    <source>
        <strain evidence="9">7032989</strain>
        <strain evidence="8">7032994</strain>
    </source>
</reference>
<evidence type="ECO:0000313" key="10">
    <source>
        <dbReference type="EMBL" id="HBH1540984.1"/>
    </source>
</evidence>
<dbReference type="CDD" id="cd01041">
    <property type="entry name" value="Rubrerythrin"/>
    <property type="match status" value="1"/>
</dbReference>
<reference evidence="13 17" key="3">
    <citation type="submission" date="2019-02" db="EMBL/GenBank/DDBJ databases">
        <authorList>
            <consortium name="Pathogen Informatics"/>
        </authorList>
    </citation>
    <scope>NUCLEOTIDE SEQUENCE [LARGE SCALE GENOMIC DNA]</scope>
    <source>
        <strain evidence="17">clo34</strain>
        <strain evidence="13">Clo34</strain>
        <strain evidence="14">Tl291</strain>
        <strain evidence="16">tl291</strain>
        <strain evidence="12 15">VRECD0157</strain>
    </source>
</reference>
<dbReference type="InterPro" id="IPR048574">
    <property type="entry name" value="RUBY_RBDX"/>
</dbReference>
<dbReference type="InterPro" id="IPR003251">
    <property type="entry name" value="Rr_diiron-bd_dom"/>
</dbReference>
<dbReference type="SMR" id="A0A031WJ78"/>
<dbReference type="PATRIC" id="fig|1496.1371.peg.692"/>
<dbReference type="PROSITE" id="PS50905">
    <property type="entry name" value="FERRITIN_LIKE"/>
    <property type="match status" value="1"/>
</dbReference>